<dbReference type="EMBL" id="BJWL01000005">
    <property type="protein sequence ID" value="GFY87244.1"/>
    <property type="molecule type" value="Genomic_DNA"/>
</dbReference>
<reference evidence="2 3" key="1">
    <citation type="submission" date="2019-07" db="EMBL/GenBank/DDBJ databases">
        <title>De Novo Assembly of kiwifruit Actinidia rufa.</title>
        <authorList>
            <person name="Sugita-Konishi S."/>
            <person name="Sato K."/>
            <person name="Mori E."/>
            <person name="Abe Y."/>
            <person name="Kisaki G."/>
            <person name="Hamano K."/>
            <person name="Suezawa K."/>
            <person name="Otani M."/>
            <person name="Fukuda T."/>
            <person name="Manabe T."/>
            <person name="Gomi K."/>
            <person name="Tabuchi M."/>
            <person name="Akimitsu K."/>
            <person name="Kataoka I."/>
        </authorList>
    </citation>
    <scope>NUCLEOTIDE SEQUENCE [LARGE SCALE GENOMIC DNA]</scope>
    <source>
        <strain evidence="3">cv. Fuchu</strain>
    </source>
</reference>
<accession>A0A7J0ELA4</accession>
<comment type="caution">
    <text evidence="2">The sequence shown here is derived from an EMBL/GenBank/DDBJ whole genome shotgun (WGS) entry which is preliminary data.</text>
</comment>
<feature type="region of interest" description="Disordered" evidence="1">
    <location>
        <begin position="25"/>
        <end position="51"/>
    </location>
</feature>
<dbReference type="PANTHER" id="PTHR35737">
    <property type="entry name" value="CRYPTIC LOCI REGULATOR"/>
    <property type="match status" value="1"/>
</dbReference>
<protein>
    <submittedName>
        <fullName evidence="2">Uncharacterized protein</fullName>
    </submittedName>
</protein>
<dbReference type="AlphaFoldDB" id="A0A7J0ELA4"/>
<organism evidence="2 3">
    <name type="scientific">Actinidia rufa</name>
    <dbReference type="NCBI Taxonomy" id="165716"/>
    <lineage>
        <taxon>Eukaryota</taxon>
        <taxon>Viridiplantae</taxon>
        <taxon>Streptophyta</taxon>
        <taxon>Embryophyta</taxon>
        <taxon>Tracheophyta</taxon>
        <taxon>Spermatophyta</taxon>
        <taxon>Magnoliopsida</taxon>
        <taxon>eudicotyledons</taxon>
        <taxon>Gunneridae</taxon>
        <taxon>Pentapetalae</taxon>
        <taxon>asterids</taxon>
        <taxon>Ericales</taxon>
        <taxon>Actinidiaceae</taxon>
        <taxon>Actinidia</taxon>
    </lineage>
</organism>
<dbReference type="OrthoDB" id="1930051at2759"/>
<evidence type="ECO:0000256" key="1">
    <source>
        <dbReference type="SAM" id="MobiDB-lite"/>
    </source>
</evidence>
<keyword evidence="3" id="KW-1185">Reference proteome</keyword>
<name>A0A7J0ELA4_9ERIC</name>
<gene>
    <name evidence="2" type="ORF">Acr_05g0008830</name>
</gene>
<proteinExistence type="predicted"/>
<feature type="compositionally biased region" description="Polar residues" evidence="1">
    <location>
        <begin position="88"/>
        <end position="108"/>
    </location>
</feature>
<sequence length="184" mass="20839">MATADLGEEDEWELVDDDGFVYKRKKRPRLDLEAAGAPPPPDPAAEDKSWRERKRRALTKLREKYQSEIGQWELLSNTLKALQEKALTRQQQQQRNEHTTNTASSSDMTAELPRPSENSSDSADRRLLDDLLLRAEAEEAIIQDASNLCDMAEAICSQQGKLMKQSLFDLPSLGFATRAYVIFV</sequence>
<evidence type="ECO:0000313" key="2">
    <source>
        <dbReference type="EMBL" id="GFY87244.1"/>
    </source>
</evidence>
<evidence type="ECO:0000313" key="3">
    <source>
        <dbReference type="Proteomes" id="UP000585474"/>
    </source>
</evidence>
<dbReference type="Proteomes" id="UP000585474">
    <property type="component" value="Unassembled WGS sequence"/>
</dbReference>
<feature type="region of interest" description="Disordered" evidence="1">
    <location>
        <begin position="85"/>
        <end position="123"/>
    </location>
</feature>
<dbReference type="PANTHER" id="PTHR35737:SF1">
    <property type="entry name" value="CRYPTIC LOCI REGULATOR"/>
    <property type="match status" value="1"/>
</dbReference>